<name>A0A0E0JWZ9_ORYPU</name>
<evidence type="ECO:0000313" key="2">
    <source>
        <dbReference type="EnsemblPlants" id="OPUNC02G06900.1"/>
    </source>
</evidence>
<dbReference type="Proteomes" id="UP000026962">
    <property type="component" value="Chromosome 2"/>
</dbReference>
<evidence type="ECO:0000256" key="1">
    <source>
        <dbReference type="SAM" id="MobiDB-lite"/>
    </source>
</evidence>
<keyword evidence="3" id="KW-1185">Reference proteome</keyword>
<dbReference type="HOGENOM" id="CLU_2363361_0_0_1"/>
<dbReference type="AlphaFoldDB" id="A0A0E0JWZ9"/>
<accession>A0A0E0JWZ9</accession>
<dbReference type="EnsemblPlants" id="OPUNC02G06900.1">
    <property type="protein sequence ID" value="OPUNC02G06900.1"/>
    <property type="gene ID" value="OPUNC02G06900"/>
</dbReference>
<dbReference type="Gramene" id="OPUNC02G06900.1">
    <property type="protein sequence ID" value="OPUNC02G06900.1"/>
    <property type="gene ID" value="OPUNC02G06900"/>
</dbReference>
<feature type="region of interest" description="Disordered" evidence="1">
    <location>
        <begin position="1"/>
        <end position="22"/>
    </location>
</feature>
<reference evidence="2" key="1">
    <citation type="submission" date="2015-04" db="UniProtKB">
        <authorList>
            <consortium name="EnsemblPlants"/>
        </authorList>
    </citation>
    <scope>IDENTIFICATION</scope>
</reference>
<sequence>MSNRGGRGVTPGLPDLGTTRDERAQQWCQYRAGEVGDQHESDANPGAAAAMLEVDEEDLEWLTMTGADDGGVNARMAMKNDESGEAAIRRDDTTAA</sequence>
<proteinExistence type="predicted"/>
<evidence type="ECO:0000313" key="3">
    <source>
        <dbReference type="Proteomes" id="UP000026962"/>
    </source>
</evidence>
<organism evidence="2">
    <name type="scientific">Oryza punctata</name>
    <name type="common">Red rice</name>
    <dbReference type="NCBI Taxonomy" id="4537"/>
    <lineage>
        <taxon>Eukaryota</taxon>
        <taxon>Viridiplantae</taxon>
        <taxon>Streptophyta</taxon>
        <taxon>Embryophyta</taxon>
        <taxon>Tracheophyta</taxon>
        <taxon>Spermatophyta</taxon>
        <taxon>Magnoliopsida</taxon>
        <taxon>Liliopsida</taxon>
        <taxon>Poales</taxon>
        <taxon>Poaceae</taxon>
        <taxon>BOP clade</taxon>
        <taxon>Oryzoideae</taxon>
        <taxon>Oryzeae</taxon>
        <taxon>Oryzinae</taxon>
        <taxon>Oryza</taxon>
    </lineage>
</organism>
<reference evidence="2" key="2">
    <citation type="submission" date="2018-05" db="EMBL/GenBank/DDBJ databases">
        <title>OpunRS2 (Oryza punctata Reference Sequence Version 2).</title>
        <authorList>
            <person name="Zhang J."/>
            <person name="Kudrna D."/>
            <person name="Lee S."/>
            <person name="Talag J."/>
            <person name="Welchert J."/>
            <person name="Wing R.A."/>
        </authorList>
    </citation>
    <scope>NUCLEOTIDE SEQUENCE [LARGE SCALE GENOMIC DNA]</scope>
</reference>
<protein>
    <submittedName>
        <fullName evidence="2">Uncharacterized protein</fullName>
    </submittedName>
</protein>